<proteinExistence type="inferred from homology"/>
<dbReference type="Pfam" id="PF13290">
    <property type="entry name" value="CHB_HEX_C_1"/>
    <property type="match status" value="1"/>
</dbReference>
<dbReference type="CDD" id="cd02850">
    <property type="entry name" value="E_set_Cellulase_N"/>
    <property type="match status" value="1"/>
</dbReference>
<dbReference type="Proteomes" id="UP000229056">
    <property type="component" value="Unassembled WGS sequence"/>
</dbReference>
<evidence type="ECO:0000313" key="14">
    <source>
        <dbReference type="Proteomes" id="UP000229056"/>
    </source>
</evidence>
<dbReference type="InterPro" id="IPR059177">
    <property type="entry name" value="GH29D-like_dom"/>
</dbReference>
<dbReference type="Pfam" id="PF02927">
    <property type="entry name" value="CelD_N"/>
    <property type="match status" value="1"/>
</dbReference>
<evidence type="ECO:0000256" key="4">
    <source>
        <dbReference type="ARBA" id="ARBA00022801"/>
    </source>
</evidence>
<evidence type="ECO:0000256" key="3">
    <source>
        <dbReference type="ARBA" id="ARBA00022737"/>
    </source>
</evidence>
<accession>A0A2H0W5Y2</accession>
<dbReference type="InterPro" id="IPR013783">
    <property type="entry name" value="Ig-like_fold"/>
</dbReference>
<dbReference type="InterPro" id="IPR011936">
    <property type="entry name" value="Myxo_disulph_rpt"/>
</dbReference>
<dbReference type="Gene3D" id="2.60.120.430">
    <property type="entry name" value="Galactose-binding lectin"/>
    <property type="match status" value="1"/>
</dbReference>
<dbReference type="GO" id="GO:0000272">
    <property type="term" value="P:polysaccharide catabolic process"/>
    <property type="evidence" value="ECO:0007669"/>
    <property type="project" value="UniProtKB-KW"/>
</dbReference>
<protein>
    <submittedName>
        <fullName evidence="13">Uncharacterized protein</fullName>
    </submittedName>
</protein>
<comment type="caution">
    <text evidence="13">The sequence shown here is derived from an EMBL/GenBank/DDBJ whole genome shotgun (WGS) entry which is preliminary data.</text>
</comment>
<name>A0A2H0W5Y2_9BACT</name>
<evidence type="ECO:0000256" key="6">
    <source>
        <dbReference type="ARBA" id="ARBA00023277"/>
    </source>
</evidence>
<dbReference type="SUPFAM" id="SSF81296">
    <property type="entry name" value="E set domains"/>
    <property type="match status" value="1"/>
</dbReference>
<evidence type="ECO:0000259" key="11">
    <source>
        <dbReference type="Pfam" id="PF02927"/>
    </source>
</evidence>
<evidence type="ECO:0000256" key="5">
    <source>
        <dbReference type="ARBA" id="ARBA00023157"/>
    </source>
</evidence>
<keyword evidence="2" id="KW-0732">Signal</keyword>
<keyword evidence="4" id="KW-0378">Hydrolase</keyword>
<feature type="domain" description="GH29D-like beta-sandwich" evidence="12">
    <location>
        <begin position="972"/>
        <end position="1033"/>
    </location>
</feature>
<dbReference type="GO" id="GO:0008810">
    <property type="term" value="F:cellulase activity"/>
    <property type="evidence" value="ECO:0007669"/>
    <property type="project" value="InterPro"/>
</dbReference>
<evidence type="ECO:0000259" key="10">
    <source>
        <dbReference type="Pfam" id="PF00759"/>
    </source>
</evidence>
<keyword evidence="9" id="KW-0472">Membrane</keyword>
<evidence type="ECO:0000313" key="13">
    <source>
        <dbReference type="EMBL" id="PIS06021.1"/>
    </source>
</evidence>
<dbReference type="NCBIfam" id="TIGR02232">
    <property type="entry name" value="myxo_disulf_rpt"/>
    <property type="match status" value="1"/>
</dbReference>
<sequence>MLTFKLGPSKKYFLTLFILIICIMGLIFVLFKIKSKSMVLGDFTIAATTCGDGVVDLAEQCDDGNVDSYDGCSASCVNEVKKVIFEEDKDFEALTTGYALTVISDPLLSKTGNKALKMDMPDGNHTKSRLDVGYGNQGVLNFSEVDSIKFWIRTTSGTYANTLDIVIQYSGGNDASQNLNILPYVSGGVIDGTYRQVVIPGSAFVGNFGGAFRNIYFSVPASQTPKSFYIDDITLEDTQGLVVEAIEVLDSKNLMLTIDEKLNFASARNVANYTLVNSSDNSKINVSSVGIRRFVTDFSGSSFSPVVKDYIYLDLASPISSNANYSLSIQVKDIIGNLPKVGGVNFSFDFNNDISSSIKVNQVGYLPKSPKRVYVGNYLGDAGQMTLSAGLIAKIKNKTTGQVVLTGALIKSSESDNFYINDSVRPFTGEDVWYLDFTNFETPGSYYIQIDGIGRSYDFDIRDNIYNDVFYTTARALYYQRSGMALTSQYAGIWSRGAAQPTAGYYHNSIKDKSPDLYANEPIGAQADFTGGWFDAADYNKYIRTAAEAVDNYFTMYEIVPTHFSDNQLNIPESHNGVPDILDESKWELDWIAKMVSSNGCTFNKVAFETWSDKMPDLDTRKHWVITKSTEDTGFAAAILAKAARIMQPFFPTDAQRYRDKALLAWQCLEAHPEQNPPPYTTKTEQEAYCNPKGNPALGITDVSSGCYWSNDNRDSRAWAAIELYALTGEQKYEDVFTNLVPTNELNSWTKTDYYYSASNLRRGWDYYNIAGANSERKAVYMTAFSQLMDKFKKDEDQWNYKVAEKDFINVGFGTLSMSTRYSFIYILAHELTGNSYYLDRAKQNIDFQLGANPLSKVFITGIGDNPVVDPLNKVSEFDGIAQPIPGFSVYGPANALPYKSYYIAVLDNAYPAYYGSPGYPTARKYLDNFNITKYSEFVIDDLTRTAAVFGYFSTASAAADTIKPVTTASKASGTYSSAISVTLSASEPATIYYCLGVGCTPNAVYNSALAISTSKTLRFYASDVSGNAEVVKERVYDIAPACIENWSCSAWSTCTSSSQSRTCTDANACGTILDKPTLVQGCSVTCTPNWTCTSWSACVTSSKSRSCSDTNNCNIPEGKPNETTSCTATAGGGAAGAGAPSTDTDDTVNNVIIKTELIRQKFYTGRLIKVANDPAVYHVAIDGKRRLFVNSPTFWSWRTGTWADHLVEVVTQSEFDAIPVAKNVTVRPGSKLIQFKGSNIIYVVKAGDVLCPATFGFGDKWMERLVIIQNSFESDYTRDDSCAISADTLMYPDGSLIQYVNSSDIWYIENNAKRLVTSNVFSSNGFKDIDIVKDVPESVEYSTSEPLEAWE</sequence>
<dbReference type="Gene3D" id="1.50.10.10">
    <property type="match status" value="1"/>
</dbReference>
<comment type="similarity">
    <text evidence="1">Belongs to the glycosyl hydrolase 9 (cellulase E) family.</text>
</comment>
<organism evidence="13 14">
    <name type="scientific">Candidatus Buchananbacteria bacterium CG10_big_fil_rev_8_21_14_0_10_33_19</name>
    <dbReference type="NCBI Taxonomy" id="1974525"/>
    <lineage>
        <taxon>Bacteria</taxon>
        <taxon>Candidatus Buchananiibacteriota</taxon>
    </lineage>
</organism>
<keyword evidence="3" id="KW-0677">Repeat</keyword>
<keyword evidence="7" id="KW-0326">Glycosidase</keyword>
<keyword evidence="5" id="KW-1015">Disulfide bond</keyword>
<feature type="domain" description="Cellulase Ig-like" evidence="11">
    <location>
        <begin position="355"/>
        <end position="454"/>
    </location>
</feature>
<dbReference type="InterPro" id="IPR001701">
    <property type="entry name" value="Glyco_hydro_9"/>
</dbReference>
<keyword evidence="8" id="KW-0624">Polysaccharide degradation</keyword>
<dbReference type="Gene3D" id="2.60.40.10">
    <property type="entry name" value="Immunoglobulins"/>
    <property type="match status" value="1"/>
</dbReference>
<gene>
    <name evidence="13" type="ORF">COT80_04625</name>
</gene>
<dbReference type="InterPro" id="IPR014756">
    <property type="entry name" value="Ig_E-set"/>
</dbReference>
<reference evidence="14" key="1">
    <citation type="submission" date="2017-09" db="EMBL/GenBank/DDBJ databases">
        <title>Depth-based differentiation of microbial function through sediment-hosted aquifers and enrichment of novel symbionts in the deep terrestrial subsurface.</title>
        <authorList>
            <person name="Probst A.J."/>
            <person name="Ladd B."/>
            <person name="Jarett J.K."/>
            <person name="Geller-Mcgrath D.E."/>
            <person name="Sieber C.M.K."/>
            <person name="Emerson J.B."/>
            <person name="Anantharaman K."/>
            <person name="Thomas B.C."/>
            <person name="Malmstrom R."/>
            <person name="Stieglmeier M."/>
            <person name="Klingl A."/>
            <person name="Woyke T."/>
            <person name="Ryan C.M."/>
            <person name="Banfield J.F."/>
        </authorList>
    </citation>
    <scope>NUCLEOTIDE SEQUENCE [LARGE SCALE GENOMIC DNA]</scope>
</reference>
<dbReference type="Pfam" id="PF00759">
    <property type="entry name" value="Glyco_hydro_9"/>
    <property type="match status" value="1"/>
</dbReference>
<evidence type="ECO:0000256" key="9">
    <source>
        <dbReference type="SAM" id="Phobius"/>
    </source>
</evidence>
<dbReference type="SUPFAM" id="SSF48208">
    <property type="entry name" value="Six-hairpin glycosidases"/>
    <property type="match status" value="1"/>
</dbReference>
<dbReference type="PANTHER" id="PTHR22298">
    <property type="entry name" value="ENDO-1,4-BETA-GLUCANASE"/>
    <property type="match status" value="1"/>
</dbReference>
<dbReference type="EMBL" id="PEZY01000012">
    <property type="protein sequence ID" value="PIS06021.1"/>
    <property type="molecule type" value="Genomic_DNA"/>
</dbReference>
<evidence type="ECO:0000256" key="2">
    <source>
        <dbReference type="ARBA" id="ARBA00022729"/>
    </source>
</evidence>
<keyword evidence="9" id="KW-1133">Transmembrane helix</keyword>
<keyword evidence="9" id="KW-0812">Transmembrane</keyword>
<dbReference type="InterPro" id="IPR004197">
    <property type="entry name" value="Cellulase_Ig-like"/>
</dbReference>
<feature type="domain" description="Glycoside hydrolase family 9" evidence="10">
    <location>
        <begin position="466"/>
        <end position="941"/>
    </location>
</feature>
<dbReference type="CDD" id="cd00117">
    <property type="entry name" value="TFP"/>
    <property type="match status" value="1"/>
</dbReference>
<evidence type="ECO:0000256" key="1">
    <source>
        <dbReference type="ARBA" id="ARBA00007072"/>
    </source>
</evidence>
<keyword evidence="6" id="KW-0119">Carbohydrate metabolism</keyword>
<dbReference type="InterPro" id="IPR008928">
    <property type="entry name" value="6-hairpin_glycosidase_sf"/>
</dbReference>
<evidence type="ECO:0000256" key="8">
    <source>
        <dbReference type="ARBA" id="ARBA00023326"/>
    </source>
</evidence>
<feature type="transmembrane region" description="Helical" evidence="9">
    <location>
        <begin position="12"/>
        <end position="31"/>
    </location>
</feature>
<dbReference type="Pfam" id="PF13948">
    <property type="entry name" value="DUF4215"/>
    <property type="match status" value="1"/>
</dbReference>
<dbReference type="InterPro" id="IPR012341">
    <property type="entry name" value="6hp_glycosidase-like_sf"/>
</dbReference>
<evidence type="ECO:0000259" key="12">
    <source>
        <dbReference type="Pfam" id="PF13290"/>
    </source>
</evidence>
<evidence type="ECO:0000256" key="7">
    <source>
        <dbReference type="ARBA" id="ARBA00023295"/>
    </source>
</evidence>